<dbReference type="GeneID" id="53687250"/>
<evidence type="ECO:0000313" key="3">
    <source>
        <dbReference type="Proteomes" id="UP000053087"/>
    </source>
</evidence>
<name>A0A660HQC1_9EURY</name>
<dbReference type="RefSeq" id="WP_054299129.1">
    <property type="nucleotide sequence ID" value="NZ_CP032683.1"/>
</dbReference>
<protein>
    <submittedName>
        <fullName evidence="1">Uncharacterized protein</fullName>
    </submittedName>
</protein>
<keyword evidence="3" id="KW-1185">Reference proteome</keyword>
<reference evidence="1 3" key="1">
    <citation type="journal article" date="2016" name="Int. J. Syst. Evol. Microbiol.">
        <title>Methanosarcina flavescens sp. nov., a methanogenic archaeon isolated from a full-scale anaerobic digester.</title>
        <authorList>
            <person name="Kern T."/>
            <person name="Fischer M.A."/>
            <person name="Deppenmeier U."/>
            <person name="Schmitz R.A."/>
            <person name="Rother M."/>
        </authorList>
    </citation>
    <scope>NUCLEOTIDE SEQUENCE [LARGE SCALE GENOMIC DNA]</scope>
    <source>
        <strain evidence="1 3">E03.2</strain>
    </source>
</reference>
<evidence type="ECO:0000313" key="4">
    <source>
        <dbReference type="Proteomes" id="UP000585579"/>
    </source>
</evidence>
<dbReference type="AlphaFoldDB" id="A0A660HQC1"/>
<reference evidence="2 4" key="3">
    <citation type="journal article" date="2020" name="Biotechnol. Biofuels">
        <title>New insights from the biogas microbiome by comprehensive genome-resolved metagenomics of nearly 1600 species originating from multiple anaerobic digesters.</title>
        <authorList>
            <person name="Campanaro S."/>
            <person name="Treu L."/>
            <person name="Rodriguez-R L.M."/>
            <person name="Kovalovszki A."/>
            <person name="Ziels R.M."/>
            <person name="Maus I."/>
            <person name="Zhu X."/>
            <person name="Kougias P.G."/>
            <person name="Basile A."/>
            <person name="Luo G."/>
            <person name="Schluter A."/>
            <person name="Konstantinidis K.T."/>
            <person name="Angelidaki I."/>
        </authorList>
    </citation>
    <scope>NUCLEOTIDE SEQUENCE [LARGE SCALE GENOMIC DNA]</scope>
    <source>
        <strain evidence="2">AS22ysBPME_46</strain>
    </source>
</reference>
<gene>
    <name evidence="1" type="ORF">AOB57_003975</name>
    <name evidence="2" type="ORF">GX302_12505</name>
</gene>
<organism evidence="1 3">
    <name type="scientific">Methanosarcina flavescens</name>
    <dbReference type="NCBI Taxonomy" id="1715806"/>
    <lineage>
        <taxon>Archaea</taxon>
        <taxon>Methanobacteriati</taxon>
        <taxon>Methanobacteriota</taxon>
        <taxon>Stenosarchaea group</taxon>
        <taxon>Methanomicrobia</taxon>
        <taxon>Methanosarcinales</taxon>
        <taxon>Methanosarcinaceae</taxon>
        <taxon>Methanosarcina</taxon>
    </lineage>
</organism>
<dbReference type="KEGG" id="mfz:AOB57_003975"/>
<evidence type="ECO:0000313" key="1">
    <source>
        <dbReference type="EMBL" id="AYK14458.1"/>
    </source>
</evidence>
<dbReference type="Proteomes" id="UP000053087">
    <property type="component" value="Chromosome"/>
</dbReference>
<proteinExistence type="predicted"/>
<accession>A0A660HQC1</accession>
<dbReference type="EMBL" id="JAAYQL010000076">
    <property type="protein sequence ID" value="NLK33600.1"/>
    <property type="molecule type" value="Genomic_DNA"/>
</dbReference>
<sequence length="80" mass="9386">MDWKLTFLWHGFGRNENCNLEKSKRLINKQEIAKAIAVAIFMKASFKIGWTNIYTKIFMAFFLNKKSLKNPKKGKEVCEV</sequence>
<reference evidence="1" key="2">
    <citation type="submission" date="2018-10" db="EMBL/GenBank/DDBJ databases">
        <authorList>
            <person name="Fischer M.A."/>
            <person name="Kern T."/>
            <person name="Deppenmeier U."/>
            <person name="Schmitz R.A."/>
            <person name="Rother M."/>
        </authorList>
    </citation>
    <scope>NUCLEOTIDE SEQUENCE</scope>
    <source>
        <strain evidence="1">E03.2</strain>
    </source>
</reference>
<dbReference type="Proteomes" id="UP000585579">
    <property type="component" value="Unassembled WGS sequence"/>
</dbReference>
<dbReference type="EMBL" id="CP032683">
    <property type="protein sequence ID" value="AYK14458.1"/>
    <property type="molecule type" value="Genomic_DNA"/>
</dbReference>
<evidence type="ECO:0000313" key="2">
    <source>
        <dbReference type="EMBL" id="NLK33600.1"/>
    </source>
</evidence>